<dbReference type="EMBL" id="BPQG01000108">
    <property type="protein sequence ID" value="GJD47003.1"/>
    <property type="molecule type" value="Genomic_DNA"/>
</dbReference>
<organism evidence="1 2">
    <name type="scientific">Methylobacterium cerastii</name>
    <dbReference type="NCBI Taxonomy" id="932741"/>
    <lineage>
        <taxon>Bacteria</taxon>
        <taxon>Pseudomonadati</taxon>
        <taxon>Pseudomonadota</taxon>
        <taxon>Alphaproteobacteria</taxon>
        <taxon>Hyphomicrobiales</taxon>
        <taxon>Methylobacteriaceae</taxon>
        <taxon>Methylobacterium</taxon>
    </lineage>
</organism>
<accession>A0ABQ4QP07</accession>
<protein>
    <submittedName>
        <fullName evidence="1">Uncharacterized protein</fullName>
    </submittedName>
</protein>
<dbReference type="Proteomes" id="UP001055117">
    <property type="component" value="Unassembled WGS sequence"/>
</dbReference>
<evidence type="ECO:0000313" key="2">
    <source>
        <dbReference type="Proteomes" id="UP001055117"/>
    </source>
</evidence>
<evidence type="ECO:0000313" key="1">
    <source>
        <dbReference type="EMBL" id="GJD47003.1"/>
    </source>
</evidence>
<name>A0ABQ4QP07_9HYPH</name>
<reference evidence="1 2" key="1">
    <citation type="journal article" date="2021" name="Front. Microbiol.">
        <title>Comprehensive Comparative Genomics and Phenotyping of Methylobacterium Species.</title>
        <authorList>
            <person name="Alessa O."/>
            <person name="Ogura Y."/>
            <person name="Fujitani Y."/>
            <person name="Takami H."/>
            <person name="Hayashi T."/>
            <person name="Sahin N."/>
            <person name="Tani A."/>
        </authorList>
    </citation>
    <scope>NUCLEOTIDE SEQUENCE [LARGE SCALE GENOMIC DNA]</scope>
    <source>
        <strain evidence="1 2">DSM 23679</strain>
    </source>
</reference>
<sequence length="181" mass="20021">MSHLKKNFVLCVRYLDMSRFIVRTQEFMLAIAQAYTLIDIRTATLIEKFEPTLLVYSRSKRTFRQPHSAGYHAGMRYALAALAFVGSVTVASATMEPLKDGPAQVSGETCRTWAGQQSDDAIYQWGMMESGGSSRDLAVARLTVTCLGDPKPAIVGFGSSAGFDRAYCQRHPRTVVCARLR</sequence>
<comment type="caution">
    <text evidence="1">The sequence shown here is derived from an EMBL/GenBank/DDBJ whole genome shotgun (WGS) entry which is preliminary data.</text>
</comment>
<proteinExistence type="predicted"/>
<keyword evidence="2" id="KW-1185">Reference proteome</keyword>
<gene>
    <name evidence="1" type="ORF">AFCDBAGC_4888</name>
</gene>